<dbReference type="GO" id="GO:0046983">
    <property type="term" value="F:protein dimerization activity"/>
    <property type="evidence" value="ECO:0007669"/>
    <property type="project" value="InterPro"/>
</dbReference>
<gene>
    <name evidence="12" type="ORF">GII30_10935</name>
</gene>
<keyword evidence="4" id="KW-0808">Transferase</keyword>
<evidence type="ECO:0000256" key="6">
    <source>
        <dbReference type="ARBA" id="ARBA00022777"/>
    </source>
</evidence>
<dbReference type="GO" id="GO:0016020">
    <property type="term" value="C:membrane"/>
    <property type="evidence" value="ECO:0007669"/>
    <property type="project" value="InterPro"/>
</dbReference>
<evidence type="ECO:0000259" key="9">
    <source>
        <dbReference type="Pfam" id="PF02518"/>
    </source>
</evidence>
<dbReference type="InterPro" id="IPR050482">
    <property type="entry name" value="Sensor_HK_TwoCompSys"/>
</dbReference>
<dbReference type="Gene3D" id="1.20.5.1930">
    <property type="match status" value="1"/>
</dbReference>
<reference evidence="12" key="1">
    <citation type="journal article" date="2021" name="Nat. Microbiol.">
        <title>Cocultivation of an ultrasmall environmental parasitic bacterium with lytic ability against bacteria associated with wastewater foams.</title>
        <authorList>
            <person name="Batinovic S."/>
            <person name="Rose J.J.A."/>
            <person name="Ratcliffe J."/>
            <person name="Seviour R.J."/>
            <person name="Petrovski S."/>
        </authorList>
    </citation>
    <scope>NUCLEOTIDE SEQUENCE</scope>
    <source>
        <strain evidence="12">CON44</strain>
    </source>
</reference>
<keyword evidence="8" id="KW-0902">Two-component regulatory system</keyword>
<dbReference type="EC" id="2.7.13.3" evidence="2"/>
<proteinExistence type="predicted"/>
<feature type="domain" description="Signal transduction histidine kinase subgroup 3 dimerisation and phosphoacceptor" evidence="10">
    <location>
        <begin position="280"/>
        <end position="346"/>
    </location>
</feature>
<keyword evidence="5" id="KW-0547">Nucleotide-binding</keyword>
<dbReference type="Gene3D" id="3.30.565.10">
    <property type="entry name" value="Histidine kinase-like ATPase, C-terminal domain"/>
    <property type="match status" value="1"/>
</dbReference>
<dbReference type="Pfam" id="PF02518">
    <property type="entry name" value="HATPase_c"/>
    <property type="match status" value="1"/>
</dbReference>
<dbReference type="GO" id="GO:0005524">
    <property type="term" value="F:ATP binding"/>
    <property type="evidence" value="ECO:0007669"/>
    <property type="project" value="UniProtKB-KW"/>
</dbReference>
<dbReference type="InterPro" id="IPR011712">
    <property type="entry name" value="Sig_transdc_His_kin_sub3_dim/P"/>
</dbReference>
<dbReference type="InterPro" id="IPR003594">
    <property type="entry name" value="HATPase_dom"/>
</dbReference>
<comment type="catalytic activity">
    <reaction evidence="1">
        <text>ATP + protein L-histidine = ADP + protein N-phospho-L-histidine.</text>
        <dbReference type="EC" id="2.7.13.3"/>
    </reaction>
</comment>
<dbReference type="PANTHER" id="PTHR24421">
    <property type="entry name" value="NITRATE/NITRITE SENSOR PROTEIN NARX-RELATED"/>
    <property type="match status" value="1"/>
</dbReference>
<feature type="domain" description="DUF7134" evidence="11">
    <location>
        <begin position="85"/>
        <end position="265"/>
    </location>
</feature>
<organism evidence="12">
    <name type="scientific">Gordonia amarae</name>
    <dbReference type="NCBI Taxonomy" id="36821"/>
    <lineage>
        <taxon>Bacteria</taxon>
        <taxon>Bacillati</taxon>
        <taxon>Actinomycetota</taxon>
        <taxon>Actinomycetes</taxon>
        <taxon>Mycobacteriales</taxon>
        <taxon>Gordoniaceae</taxon>
        <taxon>Gordonia</taxon>
    </lineage>
</organism>
<evidence type="ECO:0000256" key="8">
    <source>
        <dbReference type="ARBA" id="ARBA00023012"/>
    </source>
</evidence>
<evidence type="ECO:0000256" key="5">
    <source>
        <dbReference type="ARBA" id="ARBA00022741"/>
    </source>
</evidence>
<dbReference type="GO" id="GO:0000155">
    <property type="term" value="F:phosphorelay sensor kinase activity"/>
    <property type="evidence" value="ECO:0007669"/>
    <property type="project" value="InterPro"/>
</dbReference>
<dbReference type="Pfam" id="PF23539">
    <property type="entry name" value="DUF7134"/>
    <property type="match status" value="1"/>
</dbReference>
<dbReference type="PANTHER" id="PTHR24421:SF10">
    <property type="entry name" value="NITRATE_NITRITE SENSOR PROTEIN NARQ"/>
    <property type="match status" value="1"/>
</dbReference>
<keyword evidence="6 12" id="KW-0418">Kinase</keyword>
<evidence type="ECO:0000256" key="3">
    <source>
        <dbReference type="ARBA" id="ARBA00022553"/>
    </source>
</evidence>
<accession>A0A857LPZ4</accession>
<dbReference type="CDD" id="cd16917">
    <property type="entry name" value="HATPase_UhpB-NarQ-NarX-like"/>
    <property type="match status" value="1"/>
</dbReference>
<feature type="domain" description="Histidine kinase/HSP90-like ATPase" evidence="9">
    <location>
        <begin position="395"/>
        <end position="469"/>
    </location>
</feature>
<evidence type="ECO:0000259" key="10">
    <source>
        <dbReference type="Pfam" id="PF07730"/>
    </source>
</evidence>
<evidence type="ECO:0000256" key="1">
    <source>
        <dbReference type="ARBA" id="ARBA00000085"/>
    </source>
</evidence>
<dbReference type="EMBL" id="CP045810">
    <property type="protein sequence ID" value="QHN39606.1"/>
    <property type="molecule type" value="Genomic_DNA"/>
</dbReference>
<sequence length="492" mass="52129">MHARQVSTSAPSRTGENRVFPGLFACSSGSVVIIWVLMASTVGATGPRPHRPRVARGSTSRWTPAPTCGAYDGRVRGSLGTERVESWQRSRPWLADGLLAVALGVLLIPSGVGVLASAPWPLPARAALIAGLVALHILVVFRRVRPRATFVAGSAVLAAFVCIPDATGPQVTQTYGAPVPVVLLPSSIIFCVLLYSVAAHRGSTDSYRALAVAAVGGLLVVVRLWNAEAAAQLPLSMGLWRAMLIPVVAAFVVVPWQLGRLRQVRARYLEAMADRALADERRRIAGELHDVVSHSLAVMVSQAEGARMLADRKPGVVVPALDRIATTGQEAMHGMRALLDTLDPDARDRAPQPTPADLDALLDRARRAGLDIHWDGIDSTATDADIPAAPGLVAYRVVQESVTNVLKHAGPQTSVTVVVRREPAELVVEVADDGGPILDVTPGRGLLGMRERVEAVGGRLTYGRHTFRRPHQGGDVSGFAVRAHIPTGGVAS</sequence>
<dbReference type="InterPro" id="IPR036890">
    <property type="entry name" value="HATPase_C_sf"/>
</dbReference>
<keyword evidence="7" id="KW-0067">ATP-binding</keyword>
<dbReference type="InterPro" id="IPR055558">
    <property type="entry name" value="DUF7134"/>
</dbReference>
<dbReference type="Pfam" id="PF07730">
    <property type="entry name" value="HisKA_3"/>
    <property type="match status" value="1"/>
</dbReference>
<dbReference type="SUPFAM" id="SSF55874">
    <property type="entry name" value="ATPase domain of HSP90 chaperone/DNA topoisomerase II/histidine kinase"/>
    <property type="match status" value="1"/>
</dbReference>
<protein>
    <recommendedName>
        <fullName evidence="2">histidine kinase</fullName>
        <ecNumber evidence="2">2.7.13.3</ecNumber>
    </recommendedName>
</protein>
<evidence type="ECO:0000313" key="12">
    <source>
        <dbReference type="EMBL" id="QHN39606.1"/>
    </source>
</evidence>
<keyword evidence="3" id="KW-0597">Phosphoprotein</keyword>
<evidence type="ECO:0000256" key="4">
    <source>
        <dbReference type="ARBA" id="ARBA00022679"/>
    </source>
</evidence>
<name>A0A857LPZ4_9ACTN</name>
<evidence type="ECO:0000259" key="11">
    <source>
        <dbReference type="Pfam" id="PF23539"/>
    </source>
</evidence>
<dbReference type="AlphaFoldDB" id="A0A857LPZ4"/>
<evidence type="ECO:0000256" key="7">
    <source>
        <dbReference type="ARBA" id="ARBA00022840"/>
    </source>
</evidence>
<evidence type="ECO:0000256" key="2">
    <source>
        <dbReference type="ARBA" id="ARBA00012438"/>
    </source>
</evidence>